<evidence type="ECO:0000313" key="2">
    <source>
        <dbReference type="EMBL" id="CAR24397.1"/>
    </source>
</evidence>
<proteinExistence type="inferred from homology"/>
<dbReference type="OrthoDB" id="309640at2759"/>
<dbReference type="EMBL" id="CU928170">
    <property type="protein sequence ID" value="CAR24397.1"/>
    <property type="molecule type" value="Genomic_DNA"/>
</dbReference>
<comment type="similarity">
    <text evidence="1">Belongs to the RutC family.</text>
</comment>
<dbReference type="GO" id="GO:0005829">
    <property type="term" value="C:cytosol"/>
    <property type="evidence" value="ECO:0007669"/>
    <property type="project" value="TreeGrafter"/>
</dbReference>
<dbReference type="HOGENOM" id="CLU_100715_7_2_1"/>
<evidence type="ECO:0000313" key="3">
    <source>
        <dbReference type="Proteomes" id="UP000002036"/>
    </source>
</evidence>
<dbReference type="Pfam" id="PF01042">
    <property type="entry name" value="Ribonuc_L-PSP"/>
    <property type="match status" value="1"/>
</dbReference>
<dbReference type="PANTHER" id="PTHR11803">
    <property type="entry name" value="2-IMINOBUTANOATE/2-IMINOPROPANOATE DEAMINASE RIDA"/>
    <property type="match status" value="1"/>
</dbReference>
<dbReference type="eggNOG" id="KOG2317">
    <property type="taxonomic scope" value="Eukaryota"/>
</dbReference>
<sequence>MIQTLHPLLTSCVRKMAKKVTWQEVGATKGIDLLSPAFVTSGSKLVFTSGCIGSDPVTDELPEDLEQQARNALQNLRNVLEASGSNSDRVLKVLLFVADGAYSQTVNRIYREQFPNSPARSCVVVSFPNPKIKVELECIAEVQPKARWFKL</sequence>
<dbReference type="RefSeq" id="XP_002554834.1">
    <property type="nucleotide sequence ID" value="XM_002554788.1"/>
</dbReference>
<evidence type="ECO:0000256" key="1">
    <source>
        <dbReference type="ARBA" id="ARBA00010552"/>
    </source>
</evidence>
<dbReference type="PANTHER" id="PTHR11803:SF58">
    <property type="entry name" value="PROTEIN HMF1-RELATED"/>
    <property type="match status" value="1"/>
</dbReference>
<dbReference type="SUPFAM" id="SSF55298">
    <property type="entry name" value="YjgF-like"/>
    <property type="match status" value="1"/>
</dbReference>
<dbReference type="InterPro" id="IPR035959">
    <property type="entry name" value="RutC-like_sf"/>
</dbReference>
<dbReference type="InterPro" id="IPR006175">
    <property type="entry name" value="YjgF/YER057c/UK114"/>
</dbReference>
<gene>
    <name evidence="2" type="ordered locus">KLTH0F14916g</name>
</gene>
<accession>C5DJA8</accession>
<dbReference type="Gene3D" id="3.30.1330.40">
    <property type="entry name" value="RutC-like"/>
    <property type="match status" value="1"/>
</dbReference>
<dbReference type="OMA" id="DEYNTAY"/>
<keyword evidence="3" id="KW-1185">Reference proteome</keyword>
<protein>
    <submittedName>
        <fullName evidence="2">KLTH0F14916p</fullName>
    </submittedName>
</protein>
<name>C5DJA8_LACTC</name>
<organism evidence="2 3">
    <name type="scientific">Lachancea thermotolerans (strain ATCC 56472 / CBS 6340 / NRRL Y-8284)</name>
    <name type="common">Yeast</name>
    <name type="synonym">Kluyveromyces thermotolerans</name>
    <dbReference type="NCBI Taxonomy" id="559295"/>
    <lineage>
        <taxon>Eukaryota</taxon>
        <taxon>Fungi</taxon>
        <taxon>Dikarya</taxon>
        <taxon>Ascomycota</taxon>
        <taxon>Saccharomycotina</taxon>
        <taxon>Saccharomycetes</taxon>
        <taxon>Saccharomycetales</taxon>
        <taxon>Saccharomycetaceae</taxon>
        <taxon>Lachancea</taxon>
    </lineage>
</organism>
<reference evidence="2 3" key="1">
    <citation type="journal article" date="2009" name="Genome Res.">
        <title>Comparative genomics of protoploid Saccharomycetaceae.</title>
        <authorList>
            <consortium name="The Genolevures Consortium"/>
            <person name="Souciet J.-L."/>
            <person name="Dujon B."/>
            <person name="Gaillardin C."/>
            <person name="Johnston M."/>
            <person name="Baret P.V."/>
            <person name="Cliften P."/>
            <person name="Sherman D.J."/>
            <person name="Weissenbach J."/>
            <person name="Westhof E."/>
            <person name="Wincker P."/>
            <person name="Jubin C."/>
            <person name="Poulain J."/>
            <person name="Barbe V."/>
            <person name="Segurens B."/>
            <person name="Artiguenave F."/>
            <person name="Anthouard V."/>
            <person name="Vacherie B."/>
            <person name="Val M.-E."/>
            <person name="Fulton R.S."/>
            <person name="Minx P."/>
            <person name="Wilson R."/>
            <person name="Durrens P."/>
            <person name="Jean G."/>
            <person name="Marck C."/>
            <person name="Martin T."/>
            <person name="Nikolski M."/>
            <person name="Rolland T."/>
            <person name="Seret M.-L."/>
            <person name="Casaregola S."/>
            <person name="Despons L."/>
            <person name="Fairhead C."/>
            <person name="Fischer G."/>
            <person name="Lafontaine I."/>
            <person name="Leh V."/>
            <person name="Lemaire M."/>
            <person name="de Montigny J."/>
            <person name="Neuveglise C."/>
            <person name="Thierry A."/>
            <person name="Blanc-Lenfle I."/>
            <person name="Bleykasten C."/>
            <person name="Diffels J."/>
            <person name="Fritsch E."/>
            <person name="Frangeul L."/>
            <person name="Goeffon A."/>
            <person name="Jauniaux N."/>
            <person name="Kachouri-Lafond R."/>
            <person name="Payen C."/>
            <person name="Potier S."/>
            <person name="Pribylova L."/>
            <person name="Ozanne C."/>
            <person name="Richard G.-F."/>
            <person name="Sacerdot C."/>
            <person name="Straub M.-L."/>
            <person name="Talla E."/>
        </authorList>
    </citation>
    <scope>NUCLEOTIDE SEQUENCE [LARGE SCALE GENOMIC DNA]</scope>
    <source>
        <strain evidence="3">ATCC 56472 / CBS 6340 / NRRL Y-8284</strain>
    </source>
</reference>
<dbReference type="Proteomes" id="UP000002036">
    <property type="component" value="Chromosome F"/>
</dbReference>
<dbReference type="GO" id="GO:0019239">
    <property type="term" value="F:deaminase activity"/>
    <property type="evidence" value="ECO:0007669"/>
    <property type="project" value="TreeGrafter"/>
</dbReference>
<dbReference type="KEGG" id="lth:KLTH0F14916g"/>
<dbReference type="CDD" id="cd00448">
    <property type="entry name" value="YjgF_YER057c_UK114_family"/>
    <property type="match status" value="1"/>
</dbReference>
<dbReference type="GeneID" id="8293063"/>
<dbReference type="AlphaFoldDB" id="C5DJA8"/>
<dbReference type="InParanoid" id="C5DJA8"/>